<evidence type="ECO:0000313" key="5">
    <source>
        <dbReference type="EMBL" id="MDA0566246.1"/>
    </source>
</evidence>
<name>A0A9X3SPX4_9ACTN</name>
<accession>A0A9X3SPX4</accession>
<keyword evidence="3" id="KW-0804">Transcription</keyword>
<keyword evidence="2" id="KW-0238">DNA-binding</keyword>
<dbReference type="SUPFAM" id="SSF46689">
    <property type="entry name" value="Homeodomain-like"/>
    <property type="match status" value="1"/>
</dbReference>
<dbReference type="SUPFAM" id="SSF48498">
    <property type="entry name" value="Tetracyclin repressor-like, C-terminal domain"/>
    <property type="match status" value="1"/>
</dbReference>
<evidence type="ECO:0000256" key="3">
    <source>
        <dbReference type="ARBA" id="ARBA00023163"/>
    </source>
</evidence>
<sequence>MTADLSHIDARAFDRVLHTAAGLFARHGLNGIGMAALAHEVTAATGVDPVAFRRAFPTRLDLAYAVALHSTRDLVQSQLDSPAVGLSPTERVDRLVRRHIRHCWRYRTAEHLRRTLLPTLRTVHPERHRELTDLLQGYRAHIRQLIAEGVAAGEFRVPAGADTAGVVVDTLDSVLDWYDPEGGLTLAELGDVNADLVIHHHLGRPRE</sequence>
<dbReference type="PANTHER" id="PTHR30055:SF234">
    <property type="entry name" value="HTH-TYPE TRANSCRIPTIONAL REGULATOR BETI"/>
    <property type="match status" value="1"/>
</dbReference>
<comment type="caution">
    <text evidence="5">The sequence shown here is derived from an EMBL/GenBank/DDBJ whole genome shotgun (WGS) entry which is preliminary data.</text>
</comment>
<dbReference type="Proteomes" id="UP001140076">
    <property type="component" value="Unassembled WGS sequence"/>
</dbReference>
<evidence type="ECO:0000256" key="1">
    <source>
        <dbReference type="ARBA" id="ARBA00023015"/>
    </source>
</evidence>
<evidence type="ECO:0000259" key="4">
    <source>
        <dbReference type="Pfam" id="PF17932"/>
    </source>
</evidence>
<dbReference type="GO" id="GO:0000976">
    <property type="term" value="F:transcription cis-regulatory region binding"/>
    <property type="evidence" value="ECO:0007669"/>
    <property type="project" value="TreeGrafter"/>
</dbReference>
<dbReference type="GO" id="GO:0003700">
    <property type="term" value="F:DNA-binding transcription factor activity"/>
    <property type="evidence" value="ECO:0007669"/>
    <property type="project" value="TreeGrafter"/>
</dbReference>
<dbReference type="InterPro" id="IPR041490">
    <property type="entry name" value="KstR2_TetR_C"/>
</dbReference>
<dbReference type="Pfam" id="PF17932">
    <property type="entry name" value="TetR_C_24"/>
    <property type="match status" value="1"/>
</dbReference>
<keyword evidence="6" id="KW-1185">Reference proteome</keyword>
<proteinExistence type="predicted"/>
<dbReference type="Gene3D" id="1.10.357.10">
    <property type="entry name" value="Tetracycline Repressor, domain 2"/>
    <property type="match status" value="1"/>
</dbReference>
<dbReference type="InterPro" id="IPR036271">
    <property type="entry name" value="Tet_transcr_reg_TetR-rel_C_sf"/>
</dbReference>
<dbReference type="EMBL" id="JAJAQC010000032">
    <property type="protein sequence ID" value="MDA0566246.1"/>
    <property type="molecule type" value="Genomic_DNA"/>
</dbReference>
<reference evidence="5" key="1">
    <citation type="submission" date="2021-10" db="EMBL/GenBank/DDBJ databases">
        <title>Streptomonospora sp. nov., isolated from mangrove soil.</title>
        <authorList>
            <person name="Chen X."/>
            <person name="Ge X."/>
            <person name="Liu W."/>
        </authorList>
    </citation>
    <scope>NUCLEOTIDE SEQUENCE</scope>
    <source>
        <strain evidence="5">S1-112</strain>
    </source>
</reference>
<protein>
    <submittedName>
        <fullName evidence="5">TetR/AcrR family transcriptional regulator</fullName>
    </submittedName>
</protein>
<dbReference type="PANTHER" id="PTHR30055">
    <property type="entry name" value="HTH-TYPE TRANSCRIPTIONAL REGULATOR RUTR"/>
    <property type="match status" value="1"/>
</dbReference>
<dbReference type="InterPro" id="IPR050109">
    <property type="entry name" value="HTH-type_TetR-like_transc_reg"/>
</dbReference>
<dbReference type="AlphaFoldDB" id="A0A9X3SPX4"/>
<dbReference type="RefSeq" id="WP_270073504.1">
    <property type="nucleotide sequence ID" value="NZ_JAJAQC010000032.1"/>
</dbReference>
<organism evidence="5 6">
    <name type="scientific">Streptomonospora mangrovi</name>
    <dbReference type="NCBI Taxonomy" id="2883123"/>
    <lineage>
        <taxon>Bacteria</taxon>
        <taxon>Bacillati</taxon>
        <taxon>Actinomycetota</taxon>
        <taxon>Actinomycetes</taxon>
        <taxon>Streptosporangiales</taxon>
        <taxon>Nocardiopsidaceae</taxon>
        <taxon>Streptomonospora</taxon>
    </lineage>
</organism>
<evidence type="ECO:0000256" key="2">
    <source>
        <dbReference type="ARBA" id="ARBA00023125"/>
    </source>
</evidence>
<feature type="domain" description="HTH-type transcriptional repressor KstR2 C-terminal" evidence="4">
    <location>
        <begin position="86"/>
        <end position="199"/>
    </location>
</feature>
<gene>
    <name evidence="5" type="ORF">LG943_18265</name>
</gene>
<dbReference type="InterPro" id="IPR009057">
    <property type="entry name" value="Homeodomain-like_sf"/>
</dbReference>
<keyword evidence="1" id="KW-0805">Transcription regulation</keyword>
<evidence type="ECO:0000313" key="6">
    <source>
        <dbReference type="Proteomes" id="UP001140076"/>
    </source>
</evidence>